<dbReference type="SUPFAM" id="SSF56935">
    <property type="entry name" value="Porins"/>
    <property type="match status" value="1"/>
</dbReference>
<dbReference type="InterPro" id="IPR037066">
    <property type="entry name" value="Plug_dom_sf"/>
</dbReference>
<dbReference type="Gene3D" id="2.40.170.20">
    <property type="entry name" value="TonB-dependent receptor, beta-barrel domain"/>
    <property type="match status" value="1"/>
</dbReference>
<dbReference type="Pfam" id="PF07715">
    <property type="entry name" value="Plug"/>
    <property type="match status" value="1"/>
</dbReference>
<evidence type="ECO:0000256" key="6">
    <source>
        <dbReference type="ARBA" id="ARBA00023136"/>
    </source>
</evidence>
<dbReference type="InterPro" id="IPR036942">
    <property type="entry name" value="Beta-barrel_TonB_sf"/>
</dbReference>
<evidence type="ECO:0000256" key="9">
    <source>
        <dbReference type="RuleBase" id="RU003357"/>
    </source>
</evidence>
<dbReference type="InterPro" id="IPR012910">
    <property type="entry name" value="Plug_dom"/>
</dbReference>
<evidence type="ECO:0000256" key="3">
    <source>
        <dbReference type="ARBA" id="ARBA00022452"/>
    </source>
</evidence>
<comment type="similarity">
    <text evidence="8 9">Belongs to the TonB-dependent receptor family.</text>
</comment>
<keyword evidence="2 8" id="KW-0813">Transport</keyword>
<evidence type="ECO:0000313" key="13">
    <source>
        <dbReference type="EMBL" id="MFD3000007.1"/>
    </source>
</evidence>
<feature type="signal peptide" evidence="10">
    <location>
        <begin position="1"/>
        <end position="21"/>
    </location>
</feature>
<evidence type="ECO:0000313" key="14">
    <source>
        <dbReference type="Proteomes" id="UP001597641"/>
    </source>
</evidence>
<dbReference type="PROSITE" id="PS52016">
    <property type="entry name" value="TONB_DEPENDENT_REC_3"/>
    <property type="match status" value="1"/>
</dbReference>
<dbReference type="InterPro" id="IPR039426">
    <property type="entry name" value="TonB-dep_rcpt-like"/>
</dbReference>
<feature type="chain" id="PRO_5045340623" evidence="10">
    <location>
        <begin position="22"/>
        <end position="1065"/>
    </location>
</feature>
<feature type="domain" description="TonB-dependent receptor plug" evidence="12">
    <location>
        <begin position="122"/>
        <end position="252"/>
    </location>
</feature>
<evidence type="ECO:0000256" key="4">
    <source>
        <dbReference type="ARBA" id="ARBA00022692"/>
    </source>
</evidence>
<evidence type="ECO:0000256" key="5">
    <source>
        <dbReference type="ARBA" id="ARBA00023077"/>
    </source>
</evidence>
<evidence type="ECO:0000256" key="10">
    <source>
        <dbReference type="SAM" id="SignalP"/>
    </source>
</evidence>
<comment type="caution">
    <text evidence="13">The sequence shown here is derived from an EMBL/GenBank/DDBJ whole genome shotgun (WGS) entry which is preliminary data.</text>
</comment>
<gene>
    <name evidence="13" type="ORF">ACFS7Z_06520</name>
</gene>
<dbReference type="Gene3D" id="2.170.130.10">
    <property type="entry name" value="TonB-dependent receptor, plug domain"/>
    <property type="match status" value="1"/>
</dbReference>
<dbReference type="RefSeq" id="WP_377482564.1">
    <property type="nucleotide sequence ID" value="NZ_JBHUOX010000004.1"/>
</dbReference>
<dbReference type="Pfam" id="PF13715">
    <property type="entry name" value="CarbopepD_reg_2"/>
    <property type="match status" value="1"/>
</dbReference>
<evidence type="ECO:0000256" key="1">
    <source>
        <dbReference type="ARBA" id="ARBA00004571"/>
    </source>
</evidence>
<reference evidence="14" key="1">
    <citation type="journal article" date="2019" name="Int. J. Syst. Evol. Microbiol.">
        <title>The Global Catalogue of Microorganisms (GCM) 10K type strain sequencing project: providing services to taxonomists for standard genome sequencing and annotation.</title>
        <authorList>
            <consortium name="The Broad Institute Genomics Platform"/>
            <consortium name="The Broad Institute Genome Sequencing Center for Infectious Disease"/>
            <person name="Wu L."/>
            <person name="Ma J."/>
        </authorList>
    </citation>
    <scope>NUCLEOTIDE SEQUENCE [LARGE SCALE GENOMIC DNA]</scope>
    <source>
        <strain evidence="14">KCTC 23984</strain>
    </source>
</reference>
<evidence type="ECO:0000256" key="2">
    <source>
        <dbReference type="ARBA" id="ARBA00022448"/>
    </source>
</evidence>
<comment type="subcellular location">
    <subcellularLocation>
        <location evidence="1 8">Cell outer membrane</location>
        <topology evidence="1 8">Multi-pass membrane protein</topology>
    </subcellularLocation>
</comment>
<keyword evidence="4 8" id="KW-0812">Transmembrane</keyword>
<name>A0ABW6BSS5_9BACT</name>
<dbReference type="InterPro" id="IPR008969">
    <property type="entry name" value="CarboxyPept-like_regulatory"/>
</dbReference>
<dbReference type="Proteomes" id="UP001597641">
    <property type="component" value="Unassembled WGS sequence"/>
</dbReference>
<dbReference type="EMBL" id="JBHUOX010000004">
    <property type="protein sequence ID" value="MFD3000007.1"/>
    <property type="molecule type" value="Genomic_DNA"/>
</dbReference>
<keyword evidence="7 8" id="KW-0998">Cell outer membrane</keyword>
<dbReference type="InterPro" id="IPR023996">
    <property type="entry name" value="TonB-dep_OMP_SusC/RagA"/>
</dbReference>
<dbReference type="InterPro" id="IPR000531">
    <property type="entry name" value="Beta-barrel_TonB"/>
</dbReference>
<feature type="domain" description="TonB-dependent receptor-like beta-barrel" evidence="11">
    <location>
        <begin position="430"/>
        <end position="853"/>
    </location>
</feature>
<keyword evidence="6 8" id="KW-0472">Membrane</keyword>
<evidence type="ECO:0000259" key="11">
    <source>
        <dbReference type="Pfam" id="PF00593"/>
    </source>
</evidence>
<keyword evidence="10" id="KW-0732">Signal</keyword>
<dbReference type="NCBIfam" id="TIGR04056">
    <property type="entry name" value="OMP_RagA_SusC"/>
    <property type="match status" value="1"/>
</dbReference>
<keyword evidence="14" id="KW-1185">Reference proteome</keyword>
<evidence type="ECO:0000259" key="12">
    <source>
        <dbReference type="Pfam" id="PF07715"/>
    </source>
</evidence>
<dbReference type="Gene3D" id="2.60.40.1120">
    <property type="entry name" value="Carboxypeptidase-like, regulatory domain"/>
    <property type="match status" value="1"/>
</dbReference>
<sequence>MKKTLLFNLLLAIMMSIECFAQGTTTVTGTVVDEESGQPLPGVSVQVRGTNIGATTGISGEFSLQVPEPAASQTLIFRYVGYTRSERVIGNQSTIDVGLVLDTKQLSEVVVTAFGIEREEKALSYSVQQIDGEKLTRANQPNVTNAIQGKVAGVIVRQSSGLPGSSSTITIRGNRSFTGNNQPLYVVDGMPIESGSIQQDPVTGNGPGTGGISGADASSRALDINPNDIESMTVLKGGAAAALYGVRAANGVVVITTKKGKGLAERKGAVVSFSSDYSIDKVSVLPDLQDTYAQGSGGNYDNATSISWGPRISTLGDVVNAVGETVPGNVVFDNVEPFFETGHTFTNSLTVANNGDFGNYAVSLGYTDQEGIVPTTGMERLNAKVAGDFTVDPKLTLGVSAIYSDTHVDKVPGGSNLSNPLFTLYAAPRTYDLWGLPYADPANPFRQVNYRSAIDNPRWSVANNEFFEDTRRFIGSANLVYRPTDWITANYRIGTDYFTTDGKEVYQLGSGQTGGRTATPSGGQINDYVFSQNQVNSNISVSFIRDITEDLNASLLLGNEIYDIRTRFINNFGSGIQQGGFNNIANTIVQTNSEILTSRRVAGFYANLELGYKNYLFLTSSARQDYVSNLARGNRDFFYPSVGVGFVFTDAFGIESNVLDFGKIRASYAEVGQAPEDAYITRNVFLQGTSGSGFLQDGIAFPFNSVIGRSYNNTLRTTDLRPQNTKTVEFGGDFRFFANRLVFDYTYYVQTTTDQIFSVPLSPAAGFLSEFRNAGELQTKGHELMATVIPVRNETLQWTITTNFSTYNNEVLELAPGVDNIFLGGFTTPNIRAQAGSAYPIIFGSSYVRDDGGNIVVDSRQTINGAANPFYGMPLVGEFENIGNVQPDFEMSFINGIDYKGFALSAQVDWRKGGNMYAGNTRLLKIYGMAELTEDRETPQVFGGSKGFFDADGNLVVEGENDIAIPQDQSFWSRLDAITESNIYSTSFVRLREVALSYSLPATVLENTPFSNASFFLTGRNLFLITDYPNFDPETSVGGAGNFQGLEYVSLPQTRSYGAGIKVTF</sequence>
<protein>
    <submittedName>
        <fullName evidence="13">SusC/RagA family TonB-linked outer membrane protein</fullName>
    </submittedName>
</protein>
<dbReference type="SUPFAM" id="SSF49464">
    <property type="entry name" value="Carboxypeptidase regulatory domain-like"/>
    <property type="match status" value="1"/>
</dbReference>
<organism evidence="13 14">
    <name type="scientific">Pontibacter toksunensis</name>
    <dbReference type="NCBI Taxonomy" id="1332631"/>
    <lineage>
        <taxon>Bacteria</taxon>
        <taxon>Pseudomonadati</taxon>
        <taxon>Bacteroidota</taxon>
        <taxon>Cytophagia</taxon>
        <taxon>Cytophagales</taxon>
        <taxon>Hymenobacteraceae</taxon>
        <taxon>Pontibacter</taxon>
    </lineage>
</organism>
<keyword evidence="3 8" id="KW-1134">Transmembrane beta strand</keyword>
<accession>A0ABW6BSS5</accession>
<evidence type="ECO:0000256" key="7">
    <source>
        <dbReference type="ARBA" id="ARBA00023237"/>
    </source>
</evidence>
<evidence type="ECO:0000256" key="8">
    <source>
        <dbReference type="PROSITE-ProRule" id="PRU01360"/>
    </source>
</evidence>
<dbReference type="NCBIfam" id="TIGR04057">
    <property type="entry name" value="SusC_RagA_signa"/>
    <property type="match status" value="1"/>
</dbReference>
<dbReference type="Pfam" id="PF00593">
    <property type="entry name" value="TonB_dep_Rec_b-barrel"/>
    <property type="match status" value="1"/>
</dbReference>
<proteinExistence type="inferred from homology"/>
<keyword evidence="5 9" id="KW-0798">TonB box</keyword>
<dbReference type="InterPro" id="IPR023997">
    <property type="entry name" value="TonB-dep_OMP_SusC/RagA_CS"/>
</dbReference>